<feature type="domain" description="Tyr recombinase" evidence="10">
    <location>
        <begin position="104"/>
        <end position="287"/>
    </location>
</feature>
<dbReference type="PROSITE" id="PS51900">
    <property type="entry name" value="CB"/>
    <property type="match status" value="1"/>
</dbReference>
<evidence type="ECO:0000313" key="12">
    <source>
        <dbReference type="EMBL" id="MBC5998784.1"/>
    </source>
</evidence>
<evidence type="ECO:0000256" key="2">
    <source>
        <dbReference type="ARBA" id="ARBA00022490"/>
    </source>
</evidence>
<dbReference type="Gene3D" id="1.10.150.130">
    <property type="match status" value="1"/>
</dbReference>
<dbReference type="AlphaFoldDB" id="A0A923NCA5"/>
<keyword evidence="5 9" id="KW-0229">DNA integration</keyword>
<proteinExistence type="inferred from homology"/>
<dbReference type="EMBL" id="JACRWC010000034">
    <property type="protein sequence ID" value="MBC5998784.1"/>
    <property type="molecule type" value="Genomic_DNA"/>
</dbReference>
<evidence type="ECO:0000256" key="8">
    <source>
        <dbReference type="ARBA" id="ARBA00023306"/>
    </source>
</evidence>
<dbReference type="GO" id="GO:0009037">
    <property type="term" value="F:tyrosine-based site-specific recombinase activity"/>
    <property type="evidence" value="ECO:0007669"/>
    <property type="project" value="UniProtKB-UniRule"/>
</dbReference>
<evidence type="ECO:0000259" key="10">
    <source>
        <dbReference type="PROSITE" id="PS51898"/>
    </source>
</evidence>
<name>A0A923NCA5_9FIRM</name>
<sequence>MYTDDYMTYLKKEKRMSENTRAAYGRDLAEFVAFEGARGMTDLLGVTSTEIIAFLHHLKSLGKSSATVNRKLASLRSFFHYLIHAGMMESDPTENIKSPKIERKTIEYLEMSEIEKLMAVPDDSVRGVRDRAILEVLYATGIRVSELIASNLEDVNMRMGFITCAGEQSHARIVPLGRPARAALENYIYEARDQLLRGKEEEQALFINFYGNRMTRQGLWKILKEYGEKAELSHKLTPHIIRNSFAVHMLQNGADLKSLQELMGHEDISATQIYLSATKSRIKDVYDKSHPRA</sequence>
<comment type="similarity">
    <text evidence="9">Belongs to the 'phage' integrase family. XerC subfamily.</text>
</comment>
<keyword evidence="3 9" id="KW-0132">Cell division</keyword>
<reference evidence="12" key="1">
    <citation type="submission" date="2020-08" db="EMBL/GenBank/DDBJ databases">
        <authorList>
            <person name="Liu C."/>
            <person name="Sun Q."/>
        </authorList>
    </citation>
    <scope>NUCLEOTIDE SEQUENCE</scope>
    <source>
        <strain evidence="12">BX16</strain>
    </source>
</reference>
<comment type="subunit">
    <text evidence="9">Forms a cyclic heterotetrameric complex composed of two molecules of XerC and two molecules of XerD.</text>
</comment>
<dbReference type="GO" id="GO:0005737">
    <property type="term" value="C:cytoplasm"/>
    <property type="evidence" value="ECO:0007669"/>
    <property type="project" value="UniProtKB-SubCell"/>
</dbReference>
<dbReference type="RefSeq" id="WP_283241728.1">
    <property type="nucleotide sequence ID" value="NZ_JACRWC010000034.1"/>
</dbReference>
<dbReference type="GO" id="GO:0003677">
    <property type="term" value="F:DNA binding"/>
    <property type="evidence" value="ECO:0007669"/>
    <property type="project" value="UniProtKB-UniRule"/>
</dbReference>
<comment type="caution">
    <text evidence="9">Lacks conserved residue(s) required for the propagation of feature annotation.</text>
</comment>
<dbReference type="SUPFAM" id="SSF56349">
    <property type="entry name" value="DNA breaking-rejoining enzymes"/>
    <property type="match status" value="1"/>
</dbReference>
<dbReference type="InterPro" id="IPR004107">
    <property type="entry name" value="Integrase_SAM-like_N"/>
</dbReference>
<dbReference type="InterPro" id="IPR002104">
    <property type="entry name" value="Integrase_catalytic"/>
</dbReference>
<dbReference type="InterPro" id="IPR023009">
    <property type="entry name" value="Tyrosine_recombinase_XerC/XerD"/>
</dbReference>
<evidence type="ECO:0000256" key="6">
    <source>
        <dbReference type="ARBA" id="ARBA00023125"/>
    </source>
</evidence>
<dbReference type="PANTHER" id="PTHR30349">
    <property type="entry name" value="PHAGE INTEGRASE-RELATED"/>
    <property type="match status" value="1"/>
</dbReference>
<keyword evidence="13" id="KW-1185">Reference proteome</keyword>
<feature type="domain" description="Core-binding (CB)" evidence="11">
    <location>
        <begin position="1"/>
        <end position="83"/>
    </location>
</feature>
<dbReference type="InterPro" id="IPR011010">
    <property type="entry name" value="DNA_brk_join_enz"/>
</dbReference>
<dbReference type="InterPro" id="IPR044068">
    <property type="entry name" value="CB"/>
</dbReference>
<dbReference type="HAMAP" id="MF_01808">
    <property type="entry name" value="Recomb_XerC_XerD"/>
    <property type="match status" value="1"/>
</dbReference>
<dbReference type="Gene3D" id="1.10.443.10">
    <property type="entry name" value="Intergrase catalytic core"/>
    <property type="match status" value="1"/>
</dbReference>
<keyword evidence="8 9" id="KW-0131">Cell cycle</keyword>
<dbReference type="InterPro" id="IPR010998">
    <property type="entry name" value="Integrase_recombinase_N"/>
</dbReference>
<evidence type="ECO:0000256" key="1">
    <source>
        <dbReference type="ARBA" id="ARBA00004496"/>
    </source>
</evidence>
<keyword evidence="2 9" id="KW-0963">Cytoplasm</keyword>
<dbReference type="NCBIfam" id="NF001399">
    <property type="entry name" value="PRK00283.1"/>
    <property type="match status" value="1"/>
</dbReference>
<dbReference type="GO" id="GO:0006313">
    <property type="term" value="P:DNA transposition"/>
    <property type="evidence" value="ECO:0007669"/>
    <property type="project" value="UniProtKB-UniRule"/>
</dbReference>
<feature type="active site" description="O-(3'-phospho-DNA)-tyrosine intermediate" evidence="9">
    <location>
        <position position="274"/>
    </location>
</feature>
<keyword evidence="7 9" id="KW-0233">DNA recombination</keyword>
<feature type="active site" evidence="9">
    <location>
        <position position="143"/>
    </location>
</feature>
<keyword evidence="6 9" id="KW-0238">DNA-binding</keyword>
<evidence type="ECO:0000256" key="3">
    <source>
        <dbReference type="ARBA" id="ARBA00022618"/>
    </source>
</evidence>
<dbReference type="PROSITE" id="PS51898">
    <property type="entry name" value="TYR_RECOMBINASE"/>
    <property type="match status" value="1"/>
</dbReference>
<evidence type="ECO:0000256" key="4">
    <source>
        <dbReference type="ARBA" id="ARBA00022829"/>
    </source>
</evidence>
<comment type="subcellular location">
    <subcellularLocation>
        <location evidence="1 9">Cytoplasm</location>
    </subcellularLocation>
</comment>
<evidence type="ECO:0000256" key="9">
    <source>
        <dbReference type="HAMAP-Rule" id="MF_01808"/>
    </source>
</evidence>
<dbReference type="GO" id="GO:0007059">
    <property type="term" value="P:chromosome segregation"/>
    <property type="evidence" value="ECO:0007669"/>
    <property type="project" value="UniProtKB-UniRule"/>
</dbReference>
<gene>
    <name evidence="9" type="primary">xerC</name>
    <name evidence="12" type="ORF">H8876_02030</name>
</gene>
<evidence type="ECO:0000259" key="11">
    <source>
        <dbReference type="PROSITE" id="PS51900"/>
    </source>
</evidence>
<dbReference type="Proteomes" id="UP000644115">
    <property type="component" value="Unassembled WGS sequence"/>
</dbReference>
<dbReference type="Pfam" id="PF00589">
    <property type="entry name" value="Phage_integrase"/>
    <property type="match status" value="1"/>
</dbReference>
<keyword evidence="4 9" id="KW-0159">Chromosome partition</keyword>
<dbReference type="GO" id="GO:0051301">
    <property type="term" value="P:cell division"/>
    <property type="evidence" value="ECO:0007669"/>
    <property type="project" value="UniProtKB-KW"/>
</dbReference>
<dbReference type="CDD" id="cd00798">
    <property type="entry name" value="INT_XerDC_C"/>
    <property type="match status" value="1"/>
</dbReference>
<dbReference type="PANTHER" id="PTHR30349:SF81">
    <property type="entry name" value="TYROSINE RECOMBINASE XERC"/>
    <property type="match status" value="1"/>
</dbReference>
<evidence type="ECO:0000256" key="7">
    <source>
        <dbReference type="ARBA" id="ARBA00023172"/>
    </source>
</evidence>
<feature type="active site" evidence="9">
    <location>
        <position position="242"/>
    </location>
</feature>
<feature type="active site" evidence="9">
    <location>
        <position position="265"/>
    </location>
</feature>
<protein>
    <recommendedName>
        <fullName evidence="9">Tyrosine recombinase XerC</fullName>
    </recommendedName>
</protein>
<dbReference type="InterPro" id="IPR013762">
    <property type="entry name" value="Integrase-like_cat_sf"/>
</dbReference>
<dbReference type="InterPro" id="IPR050090">
    <property type="entry name" value="Tyrosine_recombinase_XerCD"/>
</dbReference>
<comment type="caution">
    <text evidence="12">The sequence shown here is derived from an EMBL/GenBank/DDBJ whole genome shotgun (WGS) entry which is preliminary data.</text>
</comment>
<comment type="function">
    <text evidence="9">Site-specific tyrosine recombinase, which acts by catalyzing the cutting and rejoining of the recombining DNA molecules. The XerC-XerD complex is essential to convert dimers of the bacterial chromosome into monomers to permit their segregation at cell division. It also contributes to the segregational stability of plasmids.</text>
</comment>
<evidence type="ECO:0000313" key="13">
    <source>
        <dbReference type="Proteomes" id="UP000644115"/>
    </source>
</evidence>
<evidence type="ECO:0000256" key="5">
    <source>
        <dbReference type="ARBA" id="ARBA00022908"/>
    </source>
</evidence>
<dbReference type="Pfam" id="PF02899">
    <property type="entry name" value="Phage_int_SAM_1"/>
    <property type="match status" value="1"/>
</dbReference>
<accession>A0A923NCA5</accession>
<feature type="active site" evidence="9">
    <location>
        <position position="239"/>
    </location>
</feature>
<organism evidence="12 13">
    <name type="scientific">Lentihominibacter faecis</name>
    <dbReference type="NCBI Taxonomy" id="2764712"/>
    <lineage>
        <taxon>Bacteria</taxon>
        <taxon>Bacillati</taxon>
        <taxon>Bacillota</taxon>
        <taxon>Clostridia</taxon>
        <taxon>Peptostreptococcales</taxon>
        <taxon>Anaerovoracaceae</taxon>
        <taxon>Lentihominibacter</taxon>
    </lineage>
</organism>